<gene>
    <name evidence="2" type="ORF">J2D73_02565</name>
</gene>
<accession>A0ABS3LS06</accession>
<name>A0ABS3LS06_9PROT</name>
<evidence type="ECO:0000313" key="2">
    <source>
        <dbReference type="EMBL" id="MBO1358681.1"/>
    </source>
</evidence>
<dbReference type="InterPro" id="IPR002491">
    <property type="entry name" value="ABC_transptr_periplasmic_BD"/>
</dbReference>
<organism evidence="2 3">
    <name type="scientific">Acetobacter sacchari</name>
    <dbReference type="NCBI Taxonomy" id="2661687"/>
    <lineage>
        <taxon>Bacteria</taxon>
        <taxon>Pseudomonadati</taxon>
        <taxon>Pseudomonadota</taxon>
        <taxon>Alphaproteobacteria</taxon>
        <taxon>Acetobacterales</taxon>
        <taxon>Acetobacteraceae</taxon>
        <taxon>Acetobacter</taxon>
    </lineage>
</organism>
<protein>
    <submittedName>
        <fullName evidence="2">ABC transporter substrate-binding protein</fullName>
    </submittedName>
</protein>
<proteinExistence type="predicted"/>
<dbReference type="InterPro" id="IPR050902">
    <property type="entry name" value="ABC_Transporter_SBP"/>
</dbReference>
<dbReference type="Gene3D" id="3.40.50.1980">
    <property type="entry name" value="Nitrogenase molybdenum iron protein domain"/>
    <property type="match status" value="2"/>
</dbReference>
<dbReference type="Proteomes" id="UP000664771">
    <property type="component" value="Unassembled WGS sequence"/>
</dbReference>
<dbReference type="Pfam" id="PF01497">
    <property type="entry name" value="Peripla_BP_2"/>
    <property type="match status" value="1"/>
</dbReference>
<dbReference type="PANTHER" id="PTHR30535">
    <property type="entry name" value="VITAMIN B12-BINDING PROTEIN"/>
    <property type="match status" value="1"/>
</dbReference>
<keyword evidence="3" id="KW-1185">Reference proteome</keyword>
<reference evidence="2 3" key="1">
    <citation type="submission" date="2021-03" db="EMBL/GenBank/DDBJ databases">
        <title>The complete genome sequence of Acetobacter sacchari TBRC 11175.</title>
        <authorList>
            <person name="Charoenyingcharoen P."/>
            <person name="Yukphan P."/>
        </authorList>
    </citation>
    <scope>NUCLEOTIDE SEQUENCE [LARGE SCALE GENOMIC DNA]</scope>
    <source>
        <strain evidence="2 3">TBRC 11175</strain>
    </source>
</reference>
<dbReference type="SUPFAM" id="SSF53807">
    <property type="entry name" value="Helical backbone' metal receptor"/>
    <property type="match status" value="1"/>
</dbReference>
<evidence type="ECO:0000313" key="3">
    <source>
        <dbReference type="Proteomes" id="UP000664771"/>
    </source>
</evidence>
<evidence type="ECO:0000259" key="1">
    <source>
        <dbReference type="PROSITE" id="PS50983"/>
    </source>
</evidence>
<dbReference type="PROSITE" id="PS50983">
    <property type="entry name" value="FE_B12_PBP"/>
    <property type="match status" value="1"/>
</dbReference>
<comment type="caution">
    <text evidence="2">The sequence shown here is derived from an EMBL/GenBank/DDBJ whole genome shotgun (WGS) entry which is preliminary data.</text>
</comment>
<sequence>MKGEKVLTPAHPVRIADLWFAHNEVVAMLGAADRVVVTVDKPANQPWLFQVSPALRTARFVTPGSADVEGLLADKVDLVFVSTGLTDASKLREAGLPTLDMSFRDMAGLRRSVELTAAALNDVTAREKAARYNAALDTQLVELDTVLAATPAAARPKVLHLKSLFPLMVDGRDTIIDQWITRAGGRNAAGEVSGNMRPVDMEQIQVWDPDVIIVQGGVPLPASGSPAPAGWEVLRAVRNGKVFTNPTGVFPWDRYGSEVLLQLRWVAKLLHPDLFGKYDLPEDSKKFYQDYFGVSMTPEQIDRILTSRPPAD</sequence>
<dbReference type="PANTHER" id="PTHR30535:SF34">
    <property type="entry name" value="MOLYBDATE-BINDING PROTEIN MOLA"/>
    <property type="match status" value="1"/>
</dbReference>
<dbReference type="Gene3D" id="1.20.58.2180">
    <property type="match status" value="1"/>
</dbReference>
<feature type="domain" description="Fe/B12 periplasmic-binding" evidence="1">
    <location>
        <begin position="14"/>
        <end position="274"/>
    </location>
</feature>
<dbReference type="EMBL" id="JAFVMF010000002">
    <property type="protein sequence ID" value="MBO1358681.1"/>
    <property type="molecule type" value="Genomic_DNA"/>
</dbReference>